<dbReference type="RefSeq" id="WP_202857791.1">
    <property type="nucleotide sequence ID" value="NZ_JAEUGD010000059.1"/>
</dbReference>
<proteinExistence type="predicted"/>
<keyword evidence="2" id="KW-1185">Reference proteome</keyword>
<dbReference type="Proteomes" id="UP000614216">
    <property type="component" value="Unassembled WGS sequence"/>
</dbReference>
<gene>
    <name evidence="1" type="ORF">JMN32_18185</name>
</gene>
<protein>
    <submittedName>
        <fullName evidence="1">Uncharacterized protein</fullName>
    </submittedName>
</protein>
<accession>A0A937KDA0</accession>
<dbReference type="EMBL" id="JAEUGD010000059">
    <property type="protein sequence ID" value="MBL6448249.1"/>
    <property type="molecule type" value="Genomic_DNA"/>
</dbReference>
<name>A0A937KDA0_9BACT</name>
<comment type="caution">
    <text evidence="1">The sequence shown here is derived from an EMBL/GenBank/DDBJ whole genome shotgun (WGS) entry which is preliminary data.</text>
</comment>
<sequence>MIDFKINQDFIAKVLCINKDEPITTCNGKCYLSKELKKAEEKEDKQAPTSKEQRQKVVYYYVKSSFNGLIIAYRYLDQLNAAYNNSLYSSSFVVDIFRPPKLNLI</sequence>
<organism evidence="1 2">
    <name type="scientific">Fulvivirga marina</name>
    <dbReference type="NCBI Taxonomy" id="2494733"/>
    <lineage>
        <taxon>Bacteria</taxon>
        <taxon>Pseudomonadati</taxon>
        <taxon>Bacteroidota</taxon>
        <taxon>Cytophagia</taxon>
        <taxon>Cytophagales</taxon>
        <taxon>Fulvivirgaceae</taxon>
        <taxon>Fulvivirga</taxon>
    </lineage>
</organism>
<evidence type="ECO:0000313" key="2">
    <source>
        <dbReference type="Proteomes" id="UP000614216"/>
    </source>
</evidence>
<dbReference type="AlphaFoldDB" id="A0A937KDA0"/>
<reference evidence="1" key="1">
    <citation type="submission" date="2021-01" db="EMBL/GenBank/DDBJ databases">
        <title>Fulvivirga kasyanovii gen. nov., sp nov., a novel member of the phylum Bacteroidetes isolated from seawater in a mussel farm.</title>
        <authorList>
            <person name="Zhao L.-H."/>
            <person name="Wang Z.-J."/>
        </authorList>
    </citation>
    <scope>NUCLEOTIDE SEQUENCE</scope>
    <source>
        <strain evidence="1">29W222</strain>
    </source>
</reference>
<evidence type="ECO:0000313" key="1">
    <source>
        <dbReference type="EMBL" id="MBL6448249.1"/>
    </source>
</evidence>